<dbReference type="EMBL" id="AP026801">
    <property type="protein sequence ID" value="BDR55811.1"/>
    <property type="molecule type" value="Genomic_DNA"/>
</dbReference>
<feature type="domain" description="YvlB/LiaX N-terminal" evidence="3">
    <location>
        <begin position="2"/>
        <end position="31"/>
    </location>
</feature>
<dbReference type="InterPro" id="IPR025164">
    <property type="entry name" value="Toastrack_DUF4097"/>
</dbReference>
<keyword evidence="1" id="KW-0175">Coiled coil</keyword>
<evidence type="ECO:0000313" key="5">
    <source>
        <dbReference type="Proteomes" id="UP001321804"/>
    </source>
</evidence>
<accession>A0AAU9CZW8</accession>
<feature type="domain" description="DUF4097" evidence="2">
    <location>
        <begin position="191"/>
        <end position="436"/>
    </location>
</feature>
<dbReference type="InterPro" id="IPR053959">
    <property type="entry name" value="YvlB/LiaX_N"/>
</dbReference>
<feature type="coiled-coil region" evidence="1">
    <location>
        <begin position="52"/>
        <end position="120"/>
    </location>
</feature>
<evidence type="ECO:0000256" key="1">
    <source>
        <dbReference type="SAM" id="Coils"/>
    </source>
</evidence>
<evidence type="ECO:0000259" key="3">
    <source>
        <dbReference type="Pfam" id="PF22746"/>
    </source>
</evidence>
<evidence type="ECO:0008006" key="6">
    <source>
        <dbReference type="Google" id="ProtNLM"/>
    </source>
</evidence>
<gene>
    <name evidence="4" type="ORF">KIMC2_03730</name>
</gene>
<dbReference type="KEGG" id="xak:KIMC2_03730"/>
<organism evidence="4 5">
    <name type="scientific">Xylocopilactobacillus apis</name>
    <dbReference type="NCBI Taxonomy" id="2932183"/>
    <lineage>
        <taxon>Bacteria</taxon>
        <taxon>Bacillati</taxon>
        <taxon>Bacillota</taxon>
        <taxon>Bacilli</taxon>
        <taxon>Lactobacillales</taxon>
        <taxon>Lactobacillaceae</taxon>
        <taxon>Xylocopilactobacillus</taxon>
    </lineage>
</organism>
<keyword evidence="5" id="KW-1185">Reference proteome</keyword>
<dbReference type="Pfam" id="PF22746">
    <property type="entry name" value="SHOCT-like_DUF2089-C"/>
    <property type="match status" value="1"/>
</dbReference>
<sequence>MDERKRIMDLVKKGVITSEEAIVLLEKLGEESAEGTGEDAYNYNTKKTTYQNDESSDYIDNLKKRIEQVKERLTVLNTLDDFERLNDEEAAERDDLERSLAELQAELVKAEKERKTMDSQDDRKFFGMDFDIDTDGLEEQARHLASKVKEGVKNISNNFELRDFNVKIPGFARSKKITNNYEYDASRVKVLTVKNFNGDIIINKSDDNQIHERITYRVYGNIRNSSAEDFFKNNTVNELNGSTLNIKMHHRIEATIEINIPSETSLSSVNLRCKNGSFDLNDLEVDDLVVAATNGTVFLNQADVDHLEINNVNGSIKVEQSTLRNGLLNTVNGSIKTLDSLTDVELSSVNGSIILSHLSKYSKNVDAHVVNGTVKISVPVELGYVIKAETKNGSINNRLSDINVLSSEKNNRIVKLEHLGAGAADLQVSTISGSVYLKDSLTEEDK</sequence>
<dbReference type="Proteomes" id="UP001321804">
    <property type="component" value="Chromosome"/>
</dbReference>
<dbReference type="RefSeq" id="WP_317697428.1">
    <property type="nucleotide sequence ID" value="NZ_AP026801.1"/>
</dbReference>
<evidence type="ECO:0000259" key="2">
    <source>
        <dbReference type="Pfam" id="PF13349"/>
    </source>
</evidence>
<protein>
    <recommendedName>
        <fullName evidence="6">Adhesin domain-containing protein</fullName>
    </recommendedName>
</protein>
<evidence type="ECO:0000313" key="4">
    <source>
        <dbReference type="EMBL" id="BDR55811.1"/>
    </source>
</evidence>
<dbReference type="Pfam" id="PF13349">
    <property type="entry name" value="DUF4097"/>
    <property type="match status" value="1"/>
</dbReference>
<name>A0AAU9CZW8_9LACO</name>
<reference evidence="4 5" key="1">
    <citation type="journal article" date="2023" name="Microbiol. Spectr.">
        <title>Symbiosis of Carpenter Bees with Uncharacterized Lactic Acid Bacteria Showing NAD Auxotrophy.</title>
        <authorList>
            <person name="Kawasaki S."/>
            <person name="Ozawa K."/>
            <person name="Mori T."/>
            <person name="Yamamoto A."/>
            <person name="Ito M."/>
            <person name="Ohkuma M."/>
            <person name="Sakamoto M."/>
            <person name="Matsutani M."/>
        </authorList>
    </citation>
    <scope>NUCLEOTIDE SEQUENCE [LARGE SCALE GENOMIC DNA]</scope>
    <source>
        <strain evidence="4 5">KimC2</strain>
    </source>
</reference>
<dbReference type="AlphaFoldDB" id="A0AAU9CZW8"/>
<proteinExistence type="predicted"/>